<reference evidence="1 2" key="1">
    <citation type="submission" date="2019-12" db="EMBL/GenBank/DDBJ databases">
        <title>Genomic-based taxomic classification of the family Erythrobacteraceae.</title>
        <authorList>
            <person name="Xu L."/>
        </authorList>
    </citation>
    <scope>NUCLEOTIDE SEQUENCE [LARGE SCALE GENOMIC DNA]</scope>
    <source>
        <strain evidence="1 2">LMG 29518</strain>
    </source>
</reference>
<keyword evidence="2" id="KW-1185">Reference proteome</keyword>
<organism evidence="1 2">
    <name type="scientific">Altericroceibacterium endophyticum</name>
    <dbReference type="NCBI Taxonomy" id="1808508"/>
    <lineage>
        <taxon>Bacteria</taxon>
        <taxon>Pseudomonadati</taxon>
        <taxon>Pseudomonadota</taxon>
        <taxon>Alphaproteobacteria</taxon>
        <taxon>Sphingomonadales</taxon>
        <taxon>Erythrobacteraceae</taxon>
        <taxon>Altericroceibacterium</taxon>
    </lineage>
</organism>
<protein>
    <submittedName>
        <fullName evidence="1">Uncharacterized protein</fullName>
    </submittedName>
</protein>
<accession>A0A6I4T457</accession>
<dbReference type="RefSeq" id="WP_160735237.1">
    <property type="nucleotide sequence ID" value="NZ_WTYT01000001.1"/>
</dbReference>
<gene>
    <name evidence="1" type="ORF">GRI91_03690</name>
</gene>
<dbReference type="EMBL" id="WTYT01000001">
    <property type="protein sequence ID" value="MXO64853.1"/>
    <property type="molecule type" value="Genomic_DNA"/>
</dbReference>
<evidence type="ECO:0000313" key="2">
    <source>
        <dbReference type="Proteomes" id="UP000438476"/>
    </source>
</evidence>
<dbReference type="AlphaFoldDB" id="A0A6I4T457"/>
<proteinExistence type="predicted"/>
<sequence>MAQFLRPIATTLSSRIATGDHTSIDEAVPDDGDYIRTQNIYPGGAAAVFECRLSPALQPRSPNATLRLRSYDPQPYGSYMTLSLKQGAQQLWTAEYDPPGIGIRTAEVSPDISGVTDWSDLSLRCEFYLPDWQTPGGARNVYLYWLELEIPDRVPASLLMLL</sequence>
<evidence type="ECO:0000313" key="1">
    <source>
        <dbReference type="EMBL" id="MXO64853.1"/>
    </source>
</evidence>
<comment type="caution">
    <text evidence="1">The sequence shown here is derived from an EMBL/GenBank/DDBJ whole genome shotgun (WGS) entry which is preliminary data.</text>
</comment>
<dbReference type="Proteomes" id="UP000438476">
    <property type="component" value="Unassembled WGS sequence"/>
</dbReference>
<name>A0A6I4T457_9SPHN</name>